<name>A0A2T3NHF1_9GAMM</name>
<proteinExistence type="predicted"/>
<dbReference type="RefSeq" id="WP_107297663.1">
    <property type="nucleotide sequence ID" value="NZ_PYMB01000002.1"/>
</dbReference>
<evidence type="ECO:0000313" key="2">
    <source>
        <dbReference type="EMBL" id="PSW14419.1"/>
    </source>
</evidence>
<feature type="transmembrane region" description="Helical" evidence="1">
    <location>
        <begin position="6"/>
        <end position="28"/>
    </location>
</feature>
<dbReference type="AlphaFoldDB" id="A0A2T3NHF1"/>
<keyword evidence="1" id="KW-1133">Transmembrane helix</keyword>
<dbReference type="Proteomes" id="UP000241346">
    <property type="component" value="Unassembled WGS sequence"/>
</dbReference>
<gene>
    <name evidence="2" type="ORF">C9J01_08255</name>
</gene>
<evidence type="ECO:0000313" key="3">
    <source>
        <dbReference type="Proteomes" id="UP000241346"/>
    </source>
</evidence>
<evidence type="ECO:0000256" key="1">
    <source>
        <dbReference type="SAM" id="Phobius"/>
    </source>
</evidence>
<dbReference type="OrthoDB" id="5892503at2"/>
<protein>
    <submittedName>
        <fullName evidence="2">Uncharacterized protein</fullName>
    </submittedName>
</protein>
<comment type="caution">
    <text evidence="2">The sequence shown here is derived from an EMBL/GenBank/DDBJ whole genome shotgun (WGS) entry which is preliminary data.</text>
</comment>
<sequence>MDPNWLNALVALASLLTLLTSVLIGYLFRLSKELSDYKTYVAQHHATKEELKDMAERLERHFDTGFDRVVEMLKQGKVA</sequence>
<keyword evidence="1" id="KW-0812">Transmembrane</keyword>
<keyword evidence="1" id="KW-0472">Membrane</keyword>
<organism evidence="2 3">
    <name type="scientific">Photobacterium rosenbergii</name>
    <dbReference type="NCBI Taxonomy" id="294936"/>
    <lineage>
        <taxon>Bacteria</taxon>
        <taxon>Pseudomonadati</taxon>
        <taxon>Pseudomonadota</taxon>
        <taxon>Gammaproteobacteria</taxon>
        <taxon>Vibrionales</taxon>
        <taxon>Vibrionaceae</taxon>
        <taxon>Photobacterium</taxon>
    </lineage>
</organism>
<accession>A0A2T3NHF1</accession>
<reference evidence="2 3" key="1">
    <citation type="submission" date="2018-03" db="EMBL/GenBank/DDBJ databases">
        <title>Whole genome sequencing of Histamine producing bacteria.</title>
        <authorList>
            <person name="Butler K."/>
        </authorList>
    </citation>
    <scope>NUCLEOTIDE SEQUENCE [LARGE SCALE GENOMIC DNA]</scope>
    <source>
        <strain evidence="2 3">DSM 19138</strain>
    </source>
</reference>
<dbReference type="EMBL" id="PYMB01000002">
    <property type="protein sequence ID" value="PSW14419.1"/>
    <property type="molecule type" value="Genomic_DNA"/>
</dbReference>